<gene>
    <name evidence="6" type="ORF">STA1M1_12800</name>
</gene>
<evidence type="ECO:0008006" key="8">
    <source>
        <dbReference type="Google" id="ProtNLM"/>
    </source>
</evidence>
<evidence type="ECO:0000256" key="2">
    <source>
        <dbReference type="ARBA" id="ARBA00006906"/>
    </source>
</evidence>
<evidence type="ECO:0000256" key="4">
    <source>
        <dbReference type="ARBA" id="ARBA00023239"/>
    </source>
</evidence>
<comment type="caution">
    <text evidence="6">The sequence shown here is derived from an EMBL/GenBank/DDBJ whole genome shotgun (WGS) entry which is preliminary data.</text>
</comment>
<dbReference type="InterPro" id="IPR035959">
    <property type="entry name" value="RutC-like_sf"/>
</dbReference>
<dbReference type="CDD" id="cd06150">
    <property type="entry name" value="YjgF_YER057c_UK114_like_2"/>
    <property type="match status" value="1"/>
</dbReference>
<proteinExistence type="inferred from homology"/>
<dbReference type="CDD" id="cd00452">
    <property type="entry name" value="KDPG_aldolase"/>
    <property type="match status" value="1"/>
</dbReference>
<dbReference type="EMBL" id="BROH01000002">
    <property type="protein sequence ID" value="GKY87411.1"/>
    <property type="molecule type" value="Genomic_DNA"/>
</dbReference>
<evidence type="ECO:0000256" key="1">
    <source>
        <dbReference type="ARBA" id="ARBA00004761"/>
    </source>
</evidence>
<organism evidence="6 7">
    <name type="scientific">Sinisalibacter aestuarii</name>
    <dbReference type="NCBI Taxonomy" id="2949426"/>
    <lineage>
        <taxon>Bacteria</taxon>
        <taxon>Pseudomonadati</taxon>
        <taxon>Pseudomonadota</taxon>
        <taxon>Alphaproteobacteria</taxon>
        <taxon>Rhodobacterales</taxon>
        <taxon>Roseobacteraceae</taxon>
        <taxon>Sinisalibacter</taxon>
    </lineage>
</organism>
<dbReference type="Pfam" id="PF01081">
    <property type="entry name" value="Aldolase"/>
    <property type="match status" value="1"/>
</dbReference>
<dbReference type="InterPro" id="IPR013785">
    <property type="entry name" value="Aldolase_TIM"/>
</dbReference>
<dbReference type="PANTHER" id="PTHR30246:SF1">
    <property type="entry name" value="2-DEHYDRO-3-DEOXY-6-PHOSPHOGALACTONATE ALDOLASE-RELATED"/>
    <property type="match status" value="1"/>
</dbReference>
<keyword evidence="4" id="KW-0456">Lyase</keyword>
<dbReference type="InterPro" id="IPR031338">
    <property type="entry name" value="KDPG/KHG_AS_2"/>
</dbReference>
<dbReference type="Gene3D" id="3.30.1330.40">
    <property type="entry name" value="RutC-like"/>
    <property type="match status" value="1"/>
</dbReference>
<comment type="pathway">
    <text evidence="1">Carbohydrate acid metabolism.</text>
</comment>
<dbReference type="NCBIfam" id="NF006600">
    <property type="entry name" value="PRK09140.1"/>
    <property type="match status" value="1"/>
</dbReference>
<protein>
    <recommendedName>
        <fullName evidence="8">2-dehydro-3-deoxy-6-phosphogalactonate aldolase</fullName>
    </recommendedName>
</protein>
<evidence type="ECO:0000313" key="6">
    <source>
        <dbReference type="EMBL" id="GKY87411.1"/>
    </source>
</evidence>
<comment type="subunit">
    <text evidence="3">Homotrimer.</text>
</comment>
<evidence type="ECO:0000256" key="3">
    <source>
        <dbReference type="ARBA" id="ARBA00011233"/>
    </source>
</evidence>
<dbReference type="Proteomes" id="UP001144205">
    <property type="component" value="Unassembled WGS sequence"/>
</dbReference>
<keyword evidence="5" id="KW-0119">Carbohydrate metabolism</keyword>
<dbReference type="RefSeq" id="WP_307726345.1">
    <property type="nucleotide sequence ID" value="NZ_BROH01000002.1"/>
</dbReference>
<dbReference type="SUPFAM" id="SSF55298">
    <property type="entry name" value="YjgF-like"/>
    <property type="match status" value="1"/>
</dbReference>
<name>A0ABQ5LSV8_9RHOB</name>
<reference evidence="6" key="1">
    <citation type="journal article" date="2023" name="Int. J. Syst. Evol. Microbiol.">
        <title>Sinisalibacter aestuarii sp. nov., isolated from estuarine sediment of the Arakawa River.</title>
        <authorList>
            <person name="Arafat S.T."/>
            <person name="Hirano S."/>
            <person name="Sato A."/>
            <person name="Takeuchi K."/>
            <person name="Yasuda T."/>
            <person name="Terahara T."/>
            <person name="Hamada M."/>
            <person name="Kobayashi T."/>
        </authorList>
    </citation>
    <scope>NUCLEOTIDE SEQUENCE</scope>
    <source>
        <strain evidence="6">B-399</strain>
    </source>
</reference>
<dbReference type="Gene3D" id="3.20.20.70">
    <property type="entry name" value="Aldolase class I"/>
    <property type="match status" value="1"/>
</dbReference>
<evidence type="ECO:0000256" key="5">
    <source>
        <dbReference type="ARBA" id="ARBA00023277"/>
    </source>
</evidence>
<dbReference type="PANTHER" id="PTHR30246">
    <property type="entry name" value="2-KETO-3-DEOXY-6-PHOSPHOGLUCONATE ALDOLASE"/>
    <property type="match status" value="1"/>
</dbReference>
<evidence type="ECO:0000313" key="7">
    <source>
        <dbReference type="Proteomes" id="UP001144205"/>
    </source>
</evidence>
<dbReference type="SUPFAM" id="SSF51569">
    <property type="entry name" value="Aldolase"/>
    <property type="match status" value="1"/>
</dbReference>
<dbReference type="PROSITE" id="PS00160">
    <property type="entry name" value="ALDOLASE_KDPG_KHG_2"/>
    <property type="match status" value="1"/>
</dbReference>
<dbReference type="Pfam" id="PF01042">
    <property type="entry name" value="Ribonuc_L-PSP"/>
    <property type="match status" value="1"/>
</dbReference>
<dbReference type="InterPro" id="IPR006175">
    <property type="entry name" value="YjgF/YER057c/UK114"/>
</dbReference>
<keyword evidence="7" id="KW-1185">Reference proteome</keyword>
<sequence length="325" mass="33589">MEPVRFGDKPLMSDAIIHNGVAYLSGMVGRRGTDVAGQTRAALEDLDSVLERVGSDRDNILSATVWLSDISTIGEMNAAWEEWFARGRVPARATGESKLAREKYLVEITVAAAVVRPVPTEASQPEVSGIVAILRGVTPDEVLGVGEALIDKGVTTIEVPFNSPDVLDSISRLAEHFGDRANIGAGTVLSVRDVDAAAAAGARFVVSPNTNPAVITSARALGLAAYPGAFTATEVFTAIDAGASAVKLFPADKLGADGIKALRAVLPAGFPLIAVGGVDAANLSTFLDAGCQALGIGGSLYKPGMPSEEVALRAKELVESLNARG</sequence>
<accession>A0ABQ5LSV8</accession>
<dbReference type="InterPro" id="IPR035709">
    <property type="entry name" value="YoaB-like"/>
</dbReference>
<dbReference type="InterPro" id="IPR000887">
    <property type="entry name" value="Aldlse_KDPG_KHG"/>
</dbReference>
<comment type="similarity">
    <text evidence="2">Belongs to the KHG/KDPG aldolase family.</text>
</comment>